<evidence type="ECO:0000259" key="20">
    <source>
        <dbReference type="PROSITE" id="PS50033"/>
    </source>
</evidence>
<dbReference type="InterPro" id="IPR002369">
    <property type="entry name" value="Integrin_bsu_VWA"/>
</dbReference>
<organism evidence="21 22">
    <name type="scientific">Oryzias javanicus</name>
    <name type="common">Javanese ricefish</name>
    <name type="synonym">Aplocheilus javanicus</name>
    <dbReference type="NCBI Taxonomy" id="123683"/>
    <lineage>
        <taxon>Eukaryota</taxon>
        <taxon>Metazoa</taxon>
        <taxon>Chordata</taxon>
        <taxon>Craniata</taxon>
        <taxon>Vertebrata</taxon>
        <taxon>Euteleostomi</taxon>
        <taxon>Actinopterygii</taxon>
        <taxon>Neopterygii</taxon>
        <taxon>Teleostei</taxon>
        <taxon>Neoteleostei</taxon>
        <taxon>Acanthomorphata</taxon>
        <taxon>Ovalentaria</taxon>
        <taxon>Atherinomorphae</taxon>
        <taxon>Beloniformes</taxon>
        <taxon>Adrianichthyidae</taxon>
        <taxon>Oryziinae</taxon>
        <taxon>Oryzias</taxon>
    </lineage>
</organism>
<dbReference type="GO" id="GO:0030593">
    <property type="term" value="P:neutrophil chemotaxis"/>
    <property type="evidence" value="ECO:0007669"/>
    <property type="project" value="TreeGrafter"/>
</dbReference>
<dbReference type="OrthoDB" id="410592at2759"/>
<gene>
    <name evidence="21" type="ORF">OJAV_G00202580</name>
</gene>
<dbReference type="SUPFAM" id="SSF52833">
    <property type="entry name" value="Thioredoxin-like"/>
    <property type="match status" value="1"/>
</dbReference>
<dbReference type="Pfam" id="PF17205">
    <property type="entry name" value="PSI_integrin"/>
    <property type="match status" value="1"/>
</dbReference>
<protein>
    <recommendedName>
        <fullName evidence="17">Integrin beta</fullName>
    </recommendedName>
</protein>
<reference evidence="21 22" key="1">
    <citation type="submission" date="2018-11" db="EMBL/GenBank/DDBJ databases">
        <authorList>
            <person name="Lopez-Roques C."/>
            <person name="Donnadieu C."/>
            <person name="Bouchez O."/>
            <person name="Klopp C."/>
            <person name="Cabau C."/>
            <person name="Zahm M."/>
        </authorList>
    </citation>
    <scope>NUCLEOTIDE SEQUENCE [LARGE SCALE GENOMIC DNA]</scope>
    <source>
        <strain evidence="21">RS831</strain>
        <tissue evidence="21">Whole body</tissue>
    </source>
</reference>
<evidence type="ECO:0000256" key="11">
    <source>
        <dbReference type="ARBA" id="ARBA00022889"/>
    </source>
</evidence>
<dbReference type="SMART" id="SM00166">
    <property type="entry name" value="UBX"/>
    <property type="match status" value="1"/>
</dbReference>
<dbReference type="SUPFAM" id="SSF57196">
    <property type="entry name" value="EGF/Laminin"/>
    <property type="match status" value="2"/>
</dbReference>
<dbReference type="FunFam" id="2.10.25.10:FF:000785">
    <property type="entry name" value="Integrin beta"/>
    <property type="match status" value="1"/>
</dbReference>
<dbReference type="Gene3D" id="3.30.1680.10">
    <property type="entry name" value="ligand-binding face of the semaphorins, domain 2"/>
    <property type="match status" value="1"/>
</dbReference>
<feature type="compositionally biased region" description="Basic and acidic residues" evidence="18">
    <location>
        <begin position="468"/>
        <end position="478"/>
    </location>
</feature>
<feature type="region of interest" description="Disordered" evidence="18">
    <location>
        <begin position="78"/>
        <end position="216"/>
    </location>
</feature>
<keyword evidence="5 17" id="KW-0812">Transmembrane</keyword>
<keyword evidence="15" id="KW-1015">Disulfide bond</keyword>
<comment type="similarity">
    <text evidence="2 17">Belongs to the integrin beta chain family.</text>
</comment>
<dbReference type="InterPro" id="IPR032695">
    <property type="entry name" value="Integrin_dom_sf"/>
</dbReference>
<dbReference type="SUPFAM" id="SSF69179">
    <property type="entry name" value="Integrin domains"/>
    <property type="match status" value="1"/>
</dbReference>
<dbReference type="SMART" id="SM00423">
    <property type="entry name" value="PSI"/>
    <property type="match status" value="1"/>
</dbReference>
<dbReference type="GO" id="GO:0005925">
    <property type="term" value="C:focal adhesion"/>
    <property type="evidence" value="ECO:0007669"/>
    <property type="project" value="TreeGrafter"/>
</dbReference>
<evidence type="ECO:0000256" key="18">
    <source>
        <dbReference type="SAM" id="MobiDB-lite"/>
    </source>
</evidence>
<evidence type="ECO:0000256" key="16">
    <source>
        <dbReference type="ARBA" id="ARBA00023180"/>
    </source>
</evidence>
<evidence type="ECO:0000313" key="22">
    <source>
        <dbReference type="Proteomes" id="UP000283210"/>
    </source>
</evidence>
<evidence type="ECO:0000256" key="9">
    <source>
        <dbReference type="ARBA" id="ARBA00022837"/>
    </source>
</evidence>
<evidence type="ECO:0000256" key="5">
    <source>
        <dbReference type="ARBA" id="ARBA00022692"/>
    </source>
</evidence>
<evidence type="ECO:0000256" key="6">
    <source>
        <dbReference type="ARBA" id="ARBA00022723"/>
    </source>
</evidence>
<dbReference type="Pfam" id="PF00362">
    <property type="entry name" value="Integrin_beta"/>
    <property type="match status" value="1"/>
</dbReference>
<dbReference type="InterPro" id="IPR029071">
    <property type="entry name" value="Ubiquitin-like_domsf"/>
</dbReference>
<feature type="compositionally biased region" description="Basic and acidic residues" evidence="18">
    <location>
        <begin position="409"/>
        <end position="435"/>
    </location>
</feature>
<reference evidence="21 22" key="2">
    <citation type="submission" date="2019-01" db="EMBL/GenBank/DDBJ databases">
        <title>A chromosome length genome reference of the Java medaka (oryzias javanicus).</title>
        <authorList>
            <person name="Herpin A."/>
            <person name="Takehana Y."/>
            <person name="Naruse K."/>
            <person name="Ansai S."/>
            <person name="Kawaguchi M."/>
        </authorList>
    </citation>
    <scope>NUCLEOTIDE SEQUENCE [LARGE SCALE GENOMIC DNA]</scope>
    <source>
        <strain evidence="21">RS831</strain>
        <tissue evidence="21">Whole body</tissue>
    </source>
</reference>
<dbReference type="InterPro" id="IPR001012">
    <property type="entry name" value="UBX_dom"/>
</dbReference>
<dbReference type="GO" id="GO:0007229">
    <property type="term" value="P:integrin-mediated signaling pathway"/>
    <property type="evidence" value="ECO:0007669"/>
    <property type="project" value="UniProtKB-KW"/>
</dbReference>
<accession>A0A3S2P5H8</accession>
<evidence type="ECO:0000256" key="7">
    <source>
        <dbReference type="ARBA" id="ARBA00022729"/>
    </source>
</evidence>
<keyword evidence="10" id="KW-0460">Magnesium</keyword>
<evidence type="ECO:0000256" key="17">
    <source>
        <dbReference type="RuleBase" id="RU000633"/>
    </source>
</evidence>
<dbReference type="InterPro" id="IPR036249">
    <property type="entry name" value="Thioredoxin-like_sf"/>
</dbReference>
<dbReference type="GO" id="GO:0009986">
    <property type="term" value="C:cell surface"/>
    <property type="evidence" value="ECO:0007669"/>
    <property type="project" value="TreeGrafter"/>
</dbReference>
<dbReference type="GO" id="GO:0046872">
    <property type="term" value="F:metal ion binding"/>
    <property type="evidence" value="ECO:0007669"/>
    <property type="project" value="UniProtKB-KW"/>
</dbReference>
<proteinExistence type="inferred from homology"/>
<dbReference type="GO" id="GO:0007160">
    <property type="term" value="P:cell-matrix adhesion"/>
    <property type="evidence" value="ECO:0007669"/>
    <property type="project" value="TreeGrafter"/>
</dbReference>
<feature type="region of interest" description="Disordered" evidence="18">
    <location>
        <begin position="467"/>
        <end position="512"/>
    </location>
</feature>
<dbReference type="Gene3D" id="2.60.40.1510">
    <property type="entry name" value="ntegrin, alpha v. Chain A, domain 3"/>
    <property type="match status" value="1"/>
</dbReference>
<dbReference type="GO" id="GO:0007159">
    <property type="term" value="P:leukocyte cell-cell adhesion"/>
    <property type="evidence" value="ECO:0007669"/>
    <property type="project" value="TreeGrafter"/>
</dbReference>
<dbReference type="CDD" id="cd16117">
    <property type="entry name" value="UBX_UBXN4"/>
    <property type="match status" value="1"/>
</dbReference>
<dbReference type="SMART" id="SM01242">
    <property type="entry name" value="Integrin_B_tail"/>
    <property type="match status" value="1"/>
</dbReference>
<dbReference type="GO" id="GO:0001540">
    <property type="term" value="F:amyloid-beta binding"/>
    <property type="evidence" value="ECO:0007669"/>
    <property type="project" value="TreeGrafter"/>
</dbReference>
<evidence type="ECO:0000256" key="4">
    <source>
        <dbReference type="ARBA" id="ARBA00022536"/>
    </source>
</evidence>
<dbReference type="InterPro" id="IPR012896">
    <property type="entry name" value="Integrin_bsu_tail"/>
</dbReference>
<comment type="subcellular location">
    <subcellularLocation>
        <location evidence="1 17">Cell membrane</location>
        <topology evidence="1 17">Single-pass type I membrane protein</topology>
    </subcellularLocation>
</comment>
<dbReference type="Gene3D" id="2.10.25.10">
    <property type="entry name" value="Laminin"/>
    <property type="match status" value="4"/>
</dbReference>
<keyword evidence="11 17" id="KW-0130">Cell adhesion</keyword>
<dbReference type="GO" id="GO:0005178">
    <property type="term" value="F:integrin binding"/>
    <property type="evidence" value="ECO:0007669"/>
    <property type="project" value="TreeGrafter"/>
</dbReference>
<feature type="compositionally biased region" description="Basic and acidic residues" evidence="18">
    <location>
        <begin position="182"/>
        <end position="216"/>
    </location>
</feature>
<evidence type="ECO:0000256" key="15">
    <source>
        <dbReference type="ARBA" id="ARBA00023157"/>
    </source>
</evidence>
<dbReference type="SUPFAM" id="SSF103575">
    <property type="entry name" value="Plexin repeat"/>
    <property type="match status" value="1"/>
</dbReference>
<evidence type="ECO:0000256" key="19">
    <source>
        <dbReference type="SAM" id="Phobius"/>
    </source>
</evidence>
<dbReference type="InterPro" id="IPR057243">
    <property type="entry name" value="Integrin_I-EGF_CS"/>
</dbReference>
<evidence type="ECO:0000256" key="13">
    <source>
        <dbReference type="ARBA" id="ARBA00023037"/>
    </source>
</evidence>
<keyword evidence="4" id="KW-0245">EGF-like domain</keyword>
<feature type="compositionally biased region" description="Pro residues" evidence="18">
    <location>
        <begin position="387"/>
        <end position="398"/>
    </location>
</feature>
<evidence type="ECO:0000256" key="1">
    <source>
        <dbReference type="ARBA" id="ARBA00004251"/>
    </source>
</evidence>
<dbReference type="GO" id="GO:0033627">
    <property type="term" value="P:cell adhesion mediated by integrin"/>
    <property type="evidence" value="ECO:0007669"/>
    <property type="project" value="TreeGrafter"/>
</dbReference>
<name>A0A3S2P5H8_ORYJA</name>
<dbReference type="InterPro" id="IPR033760">
    <property type="entry name" value="Integrin_beta_N"/>
</dbReference>
<dbReference type="FunFam" id="2.10.25.10:FF:000995">
    <property type="entry name" value="Integrin beta"/>
    <property type="match status" value="1"/>
</dbReference>
<dbReference type="PROSITE" id="PS00243">
    <property type="entry name" value="I_EGF_1"/>
    <property type="match status" value="1"/>
</dbReference>
<feature type="compositionally biased region" description="Polar residues" evidence="18">
    <location>
        <begin position="78"/>
        <end position="94"/>
    </location>
</feature>
<dbReference type="EMBL" id="CM012457">
    <property type="protein sequence ID" value="RVE57792.1"/>
    <property type="molecule type" value="Genomic_DNA"/>
</dbReference>
<dbReference type="InterPro" id="IPR015812">
    <property type="entry name" value="Integrin_bsu"/>
</dbReference>
<dbReference type="Gene3D" id="3.10.20.90">
    <property type="entry name" value="Phosphatidylinositol 3-kinase Catalytic Subunit, Chain A, domain 1"/>
    <property type="match status" value="1"/>
</dbReference>
<dbReference type="SUPFAM" id="SSF54236">
    <property type="entry name" value="Ubiquitin-like"/>
    <property type="match status" value="1"/>
</dbReference>
<dbReference type="InterPro" id="IPR036349">
    <property type="entry name" value="Integrin_bsu_tail_dom_sf"/>
</dbReference>
<keyword evidence="7" id="KW-0732">Signal</keyword>
<keyword evidence="6" id="KW-0479">Metal-binding</keyword>
<evidence type="ECO:0000256" key="12">
    <source>
        <dbReference type="ARBA" id="ARBA00022989"/>
    </source>
</evidence>
<dbReference type="Proteomes" id="UP000283210">
    <property type="component" value="Chromosome 21"/>
</dbReference>
<sequence length="1337" mass="148391">MSSWEDERVSEAARSCCVAIKVPASSETCVQFSQIYPVVCIPSSFFIGDSGIPLEVIAGGVTPQELLKRILNVSQMHSQKVQGGSEEASSSSHTAPGPGSDSEPLSGSAAAERSHEACRPPSSEEDSTQQAAAGPEGEENLEEKVERLTKKLEERREQRKRGEEETEVRKEVERRKLGRNMQDFKKKQEEEKTKRLLEERNREKAEEKAARERVRQQIAMDRADRAARYAKTQEEERTAKEALLRARQEEQEARKEAQVRQRSAVARIQFRLPDGSSFSSQFPSQSRLQEAWDFAAQEVGSRYGNFSLATMFPRREFTAEDLNRTLLELELVPSASVVLRPQLGRPAGPVVQSSGRGLWAALGTLLYPLLAVWRFLSSFLFASPAPSAAPPRASPPEPSAHNQPPSSSDKAKRDSEKRPKDFKKDGNIHRLRTQEDSEDDNNTWNGNSTQQISCKTGWCCFTSCVKGESPHSSERRTESSTCQGPKETSRSSAEGSPGSLRRIRGAPPPESIPVQTNLEVQNLFVHQVAAFCSLEPQVMDQGSGLLLLLLLLMAGSGLCQQKEVCLKSVVNSCADCIKAGPYCAWCQQLNFTSAGKQESIRCDTRAQLKEKGCMEEHIFSPGNAMTVTQNSPLSSSTERREPVQLSPQKISLKLRPGLPKTFQVSFKRAEGYPVDLYYLMDLSYSMKDDLEKVKGLGQDLFKALNKITGDAQIGFGAFVDKTVLPYTNTNKEKLDRPCESKTEECQAAFGYRHVLSLTDSQEKFRREVSRQKISGNLDSPEGSLDAMMQAAVCKNVIGWRNSSTRLIVLATDAGFHMAGDGKLAGILEPNDEDCHMQNGLYIKSNDMDYPSVGQLARQLEKNNIQPIFAVTQNMETVFKELSKLIPKSEVGVLSEDSRNVVQLIENAYKRLTSKITLAHSSLPEDVQILYKPVCKHGEGESPSQGVCDRVGEGEEISFNITVTADSCMKDEKSFNIKLLGIRDTLTVSLSTTCDCDCKDNANTFHEHCHENGNVSCGICSCSDGFVGQFCNCSVEHEDEESLLKHCQRDNGTECEGRGDCECGRCRCHASESGASFYGDFCECDDEHCQKFQNKLCGGHGECKCGKCECEKGFEGSACQCKESNEDCRPPGVALLWQKDHVCYGRGDCLCGRCKCNEGYQPPFCEKCLGCPDPCQTQMNCIECLGFNSGVLEKNCNEKCTGISHQLVESFNMSGKECQQKDSEGCWVKFRLQQLFGVDTYKAEILKQRDQMRSVTFNPITDCPEPPNVSVTIGASVAGVVLVGLLMLMLFKCIQDKIDANKYKKFLEERQKKSVWSQRQNLYLTPITKVTNPLFSGE</sequence>
<dbReference type="InterPro" id="IPR036465">
    <property type="entry name" value="vWFA_dom_sf"/>
</dbReference>
<keyword evidence="16" id="KW-0325">Glycoprotein</keyword>
<keyword evidence="8" id="KW-0677">Repeat</keyword>
<dbReference type="FunFam" id="3.40.50.410:FF:000002">
    <property type="entry name" value="Integrin beta"/>
    <property type="match status" value="1"/>
</dbReference>
<dbReference type="FunFam" id="3.30.1680.10:FF:000002">
    <property type="entry name" value="Integrin beta"/>
    <property type="match status" value="1"/>
</dbReference>
<evidence type="ECO:0000256" key="8">
    <source>
        <dbReference type="ARBA" id="ARBA00022737"/>
    </source>
</evidence>
<dbReference type="SUPFAM" id="SSF53300">
    <property type="entry name" value="vWA-like"/>
    <property type="match status" value="1"/>
</dbReference>
<feature type="domain" description="UBX" evidence="20">
    <location>
        <begin position="261"/>
        <end position="339"/>
    </location>
</feature>
<dbReference type="SUPFAM" id="SSF69687">
    <property type="entry name" value="Integrin beta tail domain"/>
    <property type="match status" value="1"/>
</dbReference>
<dbReference type="Gene3D" id="3.40.50.410">
    <property type="entry name" value="von Willebrand factor, type A domain"/>
    <property type="match status" value="1"/>
</dbReference>
<keyword evidence="12 19" id="KW-1133">Transmembrane helix</keyword>
<dbReference type="SMART" id="SM00187">
    <property type="entry name" value="INB"/>
    <property type="match status" value="1"/>
</dbReference>
<evidence type="ECO:0000256" key="3">
    <source>
        <dbReference type="ARBA" id="ARBA00022475"/>
    </source>
</evidence>
<dbReference type="GO" id="GO:0008305">
    <property type="term" value="C:integrin complex"/>
    <property type="evidence" value="ECO:0007669"/>
    <property type="project" value="TreeGrafter"/>
</dbReference>
<evidence type="ECO:0000256" key="14">
    <source>
        <dbReference type="ARBA" id="ARBA00023136"/>
    </source>
</evidence>
<keyword evidence="13 17" id="KW-0401">Integrin</keyword>
<feature type="transmembrane region" description="Helical" evidence="19">
    <location>
        <begin position="1272"/>
        <end position="1293"/>
    </location>
</feature>
<dbReference type="Pfam" id="PF23105">
    <property type="entry name" value="EGF_integrin"/>
    <property type="match status" value="1"/>
</dbReference>
<feature type="compositionally biased region" description="Basic and acidic residues" evidence="18">
    <location>
        <begin position="142"/>
        <end position="175"/>
    </location>
</feature>
<evidence type="ECO:0000256" key="10">
    <source>
        <dbReference type="ARBA" id="ARBA00022842"/>
    </source>
</evidence>
<dbReference type="Pfam" id="PF00789">
    <property type="entry name" value="UBX"/>
    <property type="match status" value="1"/>
</dbReference>
<keyword evidence="3" id="KW-1003">Cell membrane</keyword>
<dbReference type="InterPro" id="IPR057073">
    <property type="entry name" value="EGF_integrin_2"/>
</dbReference>
<feature type="region of interest" description="Disordered" evidence="18">
    <location>
        <begin position="386"/>
        <end position="444"/>
    </location>
</feature>
<dbReference type="PRINTS" id="PR01186">
    <property type="entry name" value="INTEGRINB"/>
</dbReference>
<dbReference type="PROSITE" id="PS50033">
    <property type="entry name" value="UBX"/>
    <property type="match status" value="1"/>
</dbReference>
<dbReference type="InterPro" id="IPR016201">
    <property type="entry name" value="PSI"/>
</dbReference>
<keyword evidence="14 19" id="KW-0472">Membrane</keyword>
<dbReference type="PANTHER" id="PTHR10082:SF15">
    <property type="entry name" value="INTEGRIN BETA-2"/>
    <property type="match status" value="1"/>
</dbReference>
<dbReference type="PROSITE" id="PS52047">
    <property type="entry name" value="I_EGF_2"/>
    <property type="match status" value="1"/>
</dbReference>
<dbReference type="Gene3D" id="1.20.5.100">
    <property type="entry name" value="Cytochrome c1, transmembrane anchor, C-terminal"/>
    <property type="match status" value="1"/>
</dbReference>
<keyword evidence="9" id="KW-0106">Calcium</keyword>
<dbReference type="Pfam" id="PF07965">
    <property type="entry name" value="Integrin_B_tail"/>
    <property type="match status" value="1"/>
</dbReference>
<dbReference type="PANTHER" id="PTHR10082">
    <property type="entry name" value="INTEGRIN BETA SUBUNIT"/>
    <property type="match status" value="1"/>
</dbReference>
<dbReference type="GO" id="GO:0019901">
    <property type="term" value="F:protein kinase binding"/>
    <property type="evidence" value="ECO:0007669"/>
    <property type="project" value="TreeGrafter"/>
</dbReference>
<evidence type="ECO:0000256" key="2">
    <source>
        <dbReference type="ARBA" id="ARBA00007449"/>
    </source>
</evidence>
<evidence type="ECO:0000313" key="21">
    <source>
        <dbReference type="EMBL" id="RVE57792.1"/>
    </source>
</evidence>
<keyword evidence="22" id="KW-1185">Reference proteome</keyword>